<dbReference type="EMBL" id="DS547285">
    <property type="protein sequence ID" value="EDQ98444.1"/>
    <property type="molecule type" value="Genomic_DNA"/>
</dbReference>
<dbReference type="HOGENOM" id="CLU_006344_6_3_1"/>
<dbReference type="AlphaFoldDB" id="B0E3Y7"/>
<reference evidence="1 2" key="1">
    <citation type="journal article" date="2008" name="Nature">
        <title>The genome of Laccaria bicolor provides insights into mycorrhizal symbiosis.</title>
        <authorList>
            <person name="Martin F."/>
            <person name="Aerts A."/>
            <person name="Ahren D."/>
            <person name="Brun A."/>
            <person name="Danchin E.G.J."/>
            <person name="Duchaussoy F."/>
            <person name="Gibon J."/>
            <person name="Kohler A."/>
            <person name="Lindquist E."/>
            <person name="Pereda V."/>
            <person name="Salamov A."/>
            <person name="Shapiro H.J."/>
            <person name="Wuyts J."/>
            <person name="Blaudez D."/>
            <person name="Buee M."/>
            <person name="Brokstein P."/>
            <person name="Canbaeck B."/>
            <person name="Cohen D."/>
            <person name="Courty P.E."/>
            <person name="Coutinho P.M."/>
            <person name="Delaruelle C."/>
            <person name="Detter J.C."/>
            <person name="Deveau A."/>
            <person name="DiFazio S."/>
            <person name="Duplessis S."/>
            <person name="Fraissinet-Tachet L."/>
            <person name="Lucic E."/>
            <person name="Frey-Klett P."/>
            <person name="Fourrey C."/>
            <person name="Feussner I."/>
            <person name="Gay G."/>
            <person name="Grimwood J."/>
            <person name="Hoegger P.J."/>
            <person name="Jain P."/>
            <person name="Kilaru S."/>
            <person name="Labbe J."/>
            <person name="Lin Y.C."/>
            <person name="Legue V."/>
            <person name="Le Tacon F."/>
            <person name="Marmeisse R."/>
            <person name="Melayah D."/>
            <person name="Montanini B."/>
            <person name="Muratet M."/>
            <person name="Nehls U."/>
            <person name="Niculita-Hirzel H."/>
            <person name="Oudot-Le Secq M.P."/>
            <person name="Peter M."/>
            <person name="Quesneville H."/>
            <person name="Rajashekar B."/>
            <person name="Reich M."/>
            <person name="Rouhier N."/>
            <person name="Schmutz J."/>
            <person name="Yin T."/>
            <person name="Chalot M."/>
            <person name="Henrissat B."/>
            <person name="Kuees U."/>
            <person name="Lucas S."/>
            <person name="Van de Peer Y."/>
            <person name="Podila G.K."/>
            <person name="Polle A."/>
            <person name="Pukkila P.J."/>
            <person name="Richardson P.M."/>
            <person name="Rouze P."/>
            <person name="Sanders I.R."/>
            <person name="Stajich J.E."/>
            <person name="Tunlid A."/>
            <person name="Tuskan G."/>
            <person name="Grigoriev I.V."/>
        </authorList>
    </citation>
    <scope>NUCLEOTIDE SEQUENCE [LARGE SCALE GENOMIC DNA]</scope>
    <source>
        <strain evidence="2">S238N-H82 / ATCC MYA-4686</strain>
    </source>
</reference>
<dbReference type="OrthoDB" id="3246013at2759"/>
<evidence type="ECO:0000313" key="1">
    <source>
        <dbReference type="EMBL" id="EDQ98444.1"/>
    </source>
</evidence>
<name>B0E3Y7_LACBS</name>
<dbReference type="RefSeq" id="XP_001890908.1">
    <property type="nucleotide sequence ID" value="XM_001890873.1"/>
</dbReference>
<dbReference type="KEGG" id="lbc:LACBIDRAFT_302080"/>
<dbReference type="InParanoid" id="B0E3Y7"/>
<dbReference type="Proteomes" id="UP000001194">
    <property type="component" value="Unassembled WGS sequence"/>
</dbReference>
<gene>
    <name evidence="1" type="ORF">LACBIDRAFT_302080</name>
</gene>
<dbReference type="GeneID" id="6086561"/>
<proteinExistence type="predicted"/>
<evidence type="ECO:0000313" key="2">
    <source>
        <dbReference type="Proteomes" id="UP000001194"/>
    </source>
</evidence>
<accession>B0E3Y7</accession>
<sequence length="145" mass="16311">MMKKGGKLTKIQLNPVPPKMVQCIKSLAALQTAIERFHTHREIFHTSGVQPTGFNLPRQHSLVHLIHQIQEFGAPGGLCSSITESCHITAVKWPWHCSNHYKALGQMLLTNQRLDKLLRACADFVERRMLPPSHLPPPKPACPRS</sequence>
<keyword evidence="2" id="KW-1185">Reference proteome</keyword>
<protein>
    <submittedName>
        <fullName evidence="1">Predicted protein</fullName>
    </submittedName>
</protein>
<organism evidence="2">
    <name type="scientific">Laccaria bicolor (strain S238N-H82 / ATCC MYA-4686)</name>
    <name type="common">Bicoloured deceiver</name>
    <name type="synonym">Laccaria laccata var. bicolor</name>
    <dbReference type="NCBI Taxonomy" id="486041"/>
    <lineage>
        <taxon>Eukaryota</taxon>
        <taxon>Fungi</taxon>
        <taxon>Dikarya</taxon>
        <taxon>Basidiomycota</taxon>
        <taxon>Agaricomycotina</taxon>
        <taxon>Agaricomycetes</taxon>
        <taxon>Agaricomycetidae</taxon>
        <taxon>Agaricales</taxon>
        <taxon>Agaricineae</taxon>
        <taxon>Hydnangiaceae</taxon>
        <taxon>Laccaria</taxon>
    </lineage>
</organism>